<dbReference type="AlphaFoldDB" id="A0A6C0LSP1"/>
<accession>A0A6C0LSP1</accession>
<name>A0A6C0LSP1_9ZZZZ</name>
<dbReference type="EMBL" id="MN740556">
    <property type="protein sequence ID" value="QHU33025.1"/>
    <property type="molecule type" value="Genomic_DNA"/>
</dbReference>
<evidence type="ECO:0000313" key="1">
    <source>
        <dbReference type="EMBL" id="QHU33025.1"/>
    </source>
</evidence>
<protein>
    <submittedName>
        <fullName evidence="1">Uncharacterized protein</fullName>
    </submittedName>
</protein>
<proteinExistence type="predicted"/>
<organism evidence="1">
    <name type="scientific">viral metagenome</name>
    <dbReference type="NCBI Taxonomy" id="1070528"/>
    <lineage>
        <taxon>unclassified sequences</taxon>
        <taxon>metagenomes</taxon>
        <taxon>organismal metagenomes</taxon>
    </lineage>
</organism>
<reference evidence="1" key="1">
    <citation type="journal article" date="2020" name="Nature">
        <title>Giant virus diversity and host interactions through global metagenomics.</title>
        <authorList>
            <person name="Schulz F."/>
            <person name="Roux S."/>
            <person name="Paez-Espino D."/>
            <person name="Jungbluth S."/>
            <person name="Walsh D.A."/>
            <person name="Denef V.J."/>
            <person name="McMahon K.D."/>
            <person name="Konstantinidis K.T."/>
            <person name="Eloe-Fadrosh E.A."/>
            <person name="Kyrpides N.C."/>
            <person name="Woyke T."/>
        </authorList>
    </citation>
    <scope>NUCLEOTIDE SEQUENCE</scope>
    <source>
        <strain evidence="1">GVMAG-S-1014582-52</strain>
    </source>
</reference>
<sequence>MELVFTSKWELFFKSLTNKTFSHNGNNIKIKTIILNKKINVSIPSKNLINDKSKMIVYVPQFHTDKLNTILDYYDSESNVKVYRNNYEYCDIIGRKLFKFKFNLDKFIMIPNCENITLYINKLIIYEIDGKQFPIFFVNKIREETNDLFTNTIDLDNIITKSTNNKTIYDMEELKKQYRPYFDGKNKYFKKLCNLEIDI</sequence>